<dbReference type="EMBL" id="NHYD01002635">
    <property type="protein sequence ID" value="PPQ85781.1"/>
    <property type="molecule type" value="Genomic_DNA"/>
</dbReference>
<reference evidence="2 3" key="1">
    <citation type="journal article" date="2018" name="Evol. Lett.">
        <title>Horizontal gene cluster transfer increased hallucinogenic mushroom diversity.</title>
        <authorList>
            <person name="Reynolds H.T."/>
            <person name="Vijayakumar V."/>
            <person name="Gluck-Thaler E."/>
            <person name="Korotkin H.B."/>
            <person name="Matheny P.B."/>
            <person name="Slot J.C."/>
        </authorList>
    </citation>
    <scope>NUCLEOTIDE SEQUENCE [LARGE SCALE GENOMIC DNA]</scope>
    <source>
        <strain evidence="2 3">2631</strain>
    </source>
</reference>
<comment type="caution">
    <text evidence="2">The sequence shown here is derived from an EMBL/GenBank/DDBJ whole genome shotgun (WGS) entry which is preliminary data.</text>
</comment>
<dbReference type="OrthoDB" id="391988at2759"/>
<keyword evidence="1" id="KW-0175">Coiled coil</keyword>
<protein>
    <submittedName>
        <fullName evidence="2">Uncharacterized protein</fullName>
    </submittedName>
</protein>
<name>A0A409X4W4_PSICY</name>
<evidence type="ECO:0000313" key="3">
    <source>
        <dbReference type="Proteomes" id="UP000283269"/>
    </source>
</evidence>
<feature type="coiled-coil region" evidence="1">
    <location>
        <begin position="116"/>
        <end position="143"/>
    </location>
</feature>
<evidence type="ECO:0000256" key="1">
    <source>
        <dbReference type="SAM" id="Coils"/>
    </source>
</evidence>
<dbReference type="InParanoid" id="A0A409X4W4"/>
<evidence type="ECO:0000313" key="2">
    <source>
        <dbReference type="EMBL" id="PPQ85781.1"/>
    </source>
</evidence>
<proteinExistence type="predicted"/>
<sequence length="204" mass="23207">MASESTVEDVTKTVGSCVAHNKPGESDIQGDFVSQDNQFFVLHNSNGFEPGDVANFETVRDIIQLRPPGELPLKDRIHSVWLCTETPTAEGRILEIGDERLLELAHKIKILVVIMFTQYDRLVRTKKDELEEEEEDLDQSTLDTRSEDQAHRSFMACVESLHRTMDHLQIPMPHYVKGSGYEEEVSELVKVTRDIVREQIKGDA</sequence>
<organism evidence="2 3">
    <name type="scientific">Psilocybe cyanescens</name>
    <dbReference type="NCBI Taxonomy" id="93625"/>
    <lineage>
        <taxon>Eukaryota</taxon>
        <taxon>Fungi</taxon>
        <taxon>Dikarya</taxon>
        <taxon>Basidiomycota</taxon>
        <taxon>Agaricomycotina</taxon>
        <taxon>Agaricomycetes</taxon>
        <taxon>Agaricomycetidae</taxon>
        <taxon>Agaricales</taxon>
        <taxon>Agaricineae</taxon>
        <taxon>Strophariaceae</taxon>
        <taxon>Psilocybe</taxon>
    </lineage>
</organism>
<accession>A0A409X4W4</accession>
<dbReference type="AlphaFoldDB" id="A0A409X4W4"/>
<keyword evidence="3" id="KW-1185">Reference proteome</keyword>
<gene>
    <name evidence="2" type="ORF">CVT25_002843</name>
</gene>
<dbReference type="Proteomes" id="UP000283269">
    <property type="component" value="Unassembled WGS sequence"/>
</dbReference>